<dbReference type="PROSITE" id="PS50888">
    <property type="entry name" value="BHLH"/>
    <property type="match status" value="1"/>
</dbReference>
<feature type="domain" description="BHLH" evidence="1">
    <location>
        <begin position="44"/>
        <end position="96"/>
    </location>
</feature>
<dbReference type="SUPFAM" id="SSF47459">
    <property type="entry name" value="HLH, helix-loop-helix DNA-binding domain"/>
    <property type="match status" value="1"/>
</dbReference>
<dbReference type="GO" id="GO:0045944">
    <property type="term" value="P:positive regulation of transcription by RNA polymerase II"/>
    <property type="evidence" value="ECO:0007669"/>
    <property type="project" value="TreeGrafter"/>
</dbReference>
<dbReference type="Proteomes" id="UP000192247">
    <property type="component" value="Unassembled WGS sequence"/>
</dbReference>
<dbReference type="GO" id="GO:0061564">
    <property type="term" value="P:axon development"/>
    <property type="evidence" value="ECO:0007669"/>
    <property type="project" value="TreeGrafter"/>
</dbReference>
<dbReference type="CDD" id="cd11428">
    <property type="entry name" value="bHLH_TS_NGN"/>
    <property type="match status" value="1"/>
</dbReference>
<dbReference type="Gene3D" id="4.10.280.10">
    <property type="entry name" value="Helix-loop-helix DNA-binding domain"/>
    <property type="match status" value="1"/>
</dbReference>
<dbReference type="GO" id="GO:0070888">
    <property type="term" value="F:E-box binding"/>
    <property type="evidence" value="ECO:0007669"/>
    <property type="project" value="TreeGrafter"/>
</dbReference>
<dbReference type="OrthoDB" id="5969565at2759"/>
<dbReference type="InParanoid" id="A0A1V9XI05"/>
<comment type="caution">
    <text evidence="2">The sequence shown here is derived from an EMBL/GenBank/DDBJ whole genome shotgun (WGS) entry which is preliminary data.</text>
</comment>
<dbReference type="PANTHER" id="PTHR19290:SF163">
    <property type="entry name" value="BASIC HELIX-LOOP-HELIX NEURAL TRANSCRIPTION FACTOR TAP"/>
    <property type="match status" value="1"/>
</dbReference>
<evidence type="ECO:0000259" key="1">
    <source>
        <dbReference type="PROSITE" id="PS50888"/>
    </source>
</evidence>
<dbReference type="PANTHER" id="PTHR19290">
    <property type="entry name" value="BASIC HELIX-LOOP-HELIX PROTEIN NEUROGENIN-RELATED"/>
    <property type="match status" value="1"/>
</dbReference>
<dbReference type="InterPro" id="IPR036638">
    <property type="entry name" value="HLH_DNA-bd_sf"/>
</dbReference>
<organism evidence="2 3">
    <name type="scientific">Tropilaelaps mercedesae</name>
    <dbReference type="NCBI Taxonomy" id="418985"/>
    <lineage>
        <taxon>Eukaryota</taxon>
        <taxon>Metazoa</taxon>
        <taxon>Ecdysozoa</taxon>
        <taxon>Arthropoda</taxon>
        <taxon>Chelicerata</taxon>
        <taxon>Arachnida</taxon>
        <taxon>Acari</taxon>
        <taxon>Parasitiformes</taxon>
        <taxon>Mesostigmata</taxon>
        <taxon>Gamasina</taxon>
        <taxon>Dermanyssoidea</taxon>
        <taxon>Laelapidae</taxon>
        <taxon>Tropilaelaps</taxon>
    </lineage>
</organism>
<keyword evidence="3" id="KW-1185">Reference proteome</keyword>
<evidence type="ECO:0000313" key="2">
    <source>
        <dbReference type="EMBL" id="OQR73175.1"/>
    </source>
</evidence>
<accession>A0A1V9XI05</accession>
<dbReference type="AlphaFoldDB" id="A0A1V9XI05"/>
<sequence>MSFFFFDETTLAVSCANDRVVPQLPVRRSVATTASGDRLRTQRSHRLRANDRERSRMHHLNDALDRLRDVLPSSSDESKLTKIETLRFAHNYIYALAETLAMLDGRSDHFDPVLAAVALQGSQNSVCDAGLKYAIRRKIARTLNLSDARLKFDPSNASDSGEDEAVICCGSLPASSRVTPAEQCSTPAAFPCDEKKFSFGMNFAANLNGCITDLFVATITQRQQLRDHYATR</sequence>
<dbReference type="EMBL" id="MNPL01010356">
    <property type="protein sequence ID" value="OQR73175.1"/>
    <property type="molecule type" value="Genomic_DNA"/>
</dbReference>
<dbReference type="STRING" id="418985.A0A1V9XI05"/>
<protein>
    <submittedName>
        <fullName evidence="2">Neurogenin-1-like</fullName>
    </submittedName>
</protein>
<evidence type="ECO:0000313" key="3">
    <source>
        <dbReference type="Proteomes" id="UP000192247"/>
    </source>
</evidence>
<name>A0A1V9XI05_9ACAR</name>
<gene>
    <name evidence="2" type="ORF">BIW11_03633</name>
</gene>
<dbReference type="InterPro" id="IPR011598">
    <property type="entry name" value="bHLH_dom"/>
</dbReference>
<dbReference type="GO" id="GO:0000981">
    <property type="term" value="F:DNA-binding transcription factor activity, RNA polymerase II-specific"/>
    <property type="evidence" value="ECO:0007669"/>
    <property type="project" value="TreeGrafter"/>
</dbReference>
<dbReference type="Pfam" id="PF00010">
    <property type="entry name" value="HLH"/>
    <property type="match status" value="1"/>
</dbReference>
<dbReference type="GO" id="GO:0005634">
    <property type="term" value="C:nucleus"/>
    <property type="evidence" value="ECO:0007669"/>
    <property type="project" value="TreeGrafter"/>
</dbReference>
<dbReference type="GO" id="GO:0046983">
    <property type="term" value="F:protein dimerization activity"/>
    <property type="evidence" value="ECO:0007669"/>
    <property type="project" value="InterPro"/>
</dbReference>
<dbReference type="InterPro" id="IPR050359">
    <property type="entry name" value="bHLH_transcription_factors"/>
</dbReference>
<proteinExistence type="predicted"/>
<dbReference type="SMART" id="SM00353">
    <property type="entry name" value="HLH"/>
    <property type="match status" value="1"/>
</dbReference>
<reference evidence="2 3" key="1">
    <citation type="journal article" date="2017" name="Gigascience">
        <title>Draft genome of the honey bee ectoparasitic mite, Tropilaelaps mercedesae, is shaped by the parasitic life history.</title>
        <authorList>
            <person name="Dong X."/>
            <person name="Armstrong S.D."/>
            <person name="Xia D."/>
            <person name="Makepeace B.L."/>
            <person name="Darby A.C."/>
            <person name="Kadowaki T."/>
        </authorList>
    </citation>
    <scope>NUCLEOTIDE SEQUENCE [LARGE SCALE GENOMIC DNA]</scope>
    <source>
        <strain evidence="2">Wuxi-XJTLU</strain>
    </source>
</reference>
<dbReference type="GO" id="GO:0007423">
    <property type="term" value="P:sensory organ development"/>
    <property type="evidence" value="ECO:0007669"/>
    <property type="project" value="TreeGrafter"/>
</dbReference>
<dbReference type="FunCoup" id="A0A1V9XI05">
    <property type="interactions" value="6"/>
</dbReference>